<feature type="coiled-coil region" evidence="3">
    <location>
        <begin position="106"/>
        <end position="144"/>
    </location>
</feature>
<dbReference type="KEGG" id="aal:EP13_13935"/>
<feature type="coiled-coil region" evidence="3">
    <location>
        <begin position="210"/>
        <end position="237"/>
    </location>
</feature>
<dbReference type="PANTHER" id="PTHR32347">
    <property type="entry name" value="EFFLUX SYSTEM COMPONENT YKNX-RELATED"/>
    <property type="match status" value="1"/>
</dbReference>
<gene>
    <name evidence="5" type="ORF">EP13_13935</name>
</gene>
<dbReference type="Gene3D" id="2.40.30.170">
    <property type="match status" value="1"/>
</dbReference>
<dbReference type="RefSeq" id="WP_044057760.1">
    <property type="nucleotide sequence ID" value="NZ_CBCSKJ010000002.1"/>
</dbReference>
<dbReference type="EMBL" id="CP008849">
    <property type="protein sequence ID" value="AIF99693.1"/>
    <property type="molecule type" value="Genomic_DNA"/>
</dbReference>
<dbReference type="PANTHER" id="PTHR32347:SF23">
    <property type="entry name" value="BLL5650 PROTEIN"/>
    <property type="match status" value="1"/>
</dbReference>
<evidence type="ECO:0000313" key="5">
    <source>
        <dbReference type="EMBL" id="AIF99693.1"/>
    </source>
</evidence>
<evidence type="ECO:0000313" key="6">
    <source>
        <dbReference type="Proteomes" id="UP000056090"/>
    </source>
</evidence>
<dbReference type="InterPro" id="IPR050465">
    <property type="entry name" value="UPF0194_transport"/>
</dbReference>
<dbReference type="GO" id="GO:0030313">
    <property type="term" value="C:cell envelope"/>
    <property type="evidence" value="ECO:0007669"/>
    <property type="project" value="UniProtKB-SubCell"/>
</dbReference>
<comment type="subcellular location">
    <subcellularLocation>
        <location evidence="1">Cell envelope</location>
    </subcellularLocation>
</comment>
<dbReference type="Gene3D" id="2.40.420.20">
    <property type="match status" value="1"/>
</dbReference>
<sequence>MDIVINKKTGINQKLKWALLGIALLSVTLTYAWASLSTSSHSVNSDRLLTDNVSRGNFLITVRGMGVLAPKDVRWLATNVAGKVERILVKPGALVKKGDVIMVLSNPELAQRLEETRWELDELKAQMQAEKVSLESELLDQESAVLNEKLNFESTKLTFEAQHKLLSQGFNAVSQIDHENIKIQMAQNKRRWELEQARLVKQKERVAAQLMANEARVKRIEKTLNRVNEQVKNLTVIASIDALVQEMPIELGQQVNAGSNLARLAKRDEFIAEIRIPENQIQNIVIGQSVVIDTRTSEIEGVVHRIDPSVENGVVQVDIDLIGQAPKEARPELTVEGVIEIARMTEALFVKRPMFAKSHEKGFVYVLEVEGNTATKQQVEFGKSSTSHIEIISGLNEGQQIIVSDVSSYEQHQQININ</sequence>
<accession>A0A075P1N8</accession>
<evidence type="ECO:0000259" key="4">
    <source>
        <dbReference type="Pfam" id="PF25973"/>
    </source>
</evidence>
<reference evidence="5 6" key="1">
    <citation type="submission" date="2014-06" db="EMBL/GenBank/DDBJ databases">
        <title>Genomes of Alteromonas australica, a world apart.</title>
        <authorList>
            <person name="Gonzaga A."/>
            <person name="Lopez-Perez M."/>
            <person name="Rodriguez-Valera F."/>
        </authorList>
    </citation>
    <scope>NUCLEOTIDE SEQUENCE [LARGE SCALE GENOMIC DNA]</scope>
    <source>
        <strain evidence="5 6">H 17</strain>
    </source>
</reference>
<dbReference type="Proteomes" id="UP000056090">
    <property type="component" value="Chromosome"/>
</dbReference>
<keyword evidence="2 3" id="KW-0175">Coiled coil</keyword>
<dbReference type="InterPro" id="IPR058647">
    <property type="entry name" value="BSH_CzcB-like"/>
</dbReference>
<name>A0A075P1N8_9ALTE</name>
<proteinExistence type="predicted"/>
<evidence type="ECO:0000256" key="1">
    <source>
        <dbReference type="ARBA" id="ARBA00004196"/>
    </source>
</evidence>
<dbReference type="eggNOG" id="COG0845">
    <property type="taxonomic scope" value="Bacteria"/>
</dbReference>
<dbReference type="Gene3D" id="2.40.50.100">
    <property type="match status" value="1"/>
</dbReference>
<dbReference type="AlphaFoldDB" id="A0A075P1N8"/>
<organism evidence="5 6">
    <name type="scientific">Alteromonas australica</name>
    <dbReference type="NCBI Taxonomy" id="589873"/>
    <lineage>
        <taxon>Bacteria</taxon>
        <taxon>Pseudomonadati</taxon>
        <taxon>Pseudomonadota</taxon>
        <taxon>Gammaproteobacteria</taxon>
        <taxon>Alteromonadales</taxon>
        <taxon>Alteromonadaceae</taxon>
        <taxon>Alteromonas/Salinimonas group</taxon>
        <taxon>Alteromonas</taxon>
    </lineage>
</organism>
<dbReference type="Pfam" id="PF25973">
    <property type="entry name" value="BSH_CzcB"/>
    <property type="match status" value="1"/>
</dbReference>
<keyword evidence="6" id="KW-1185">Reference proteome</keyword>
<feature type="domain" description="CzcB-like barrel-sandwich hybrid" evidence="4">
    <location>
        <begin position="77"/>
        <end position="265"/>
    </location>
</feature>
<protein>
    <submittedName>
        <fullName evidence="5">RND transporter</fullName>
    </submittedName>
</protein>
<evidence type="ECO:0000256" key="2">
    <source>
        <dbReference type="ARBA" id="ARBA00023054"/>
    </source>
</evidence>
<evidence type="ECO:0000256" key="3">
    <source>
        <dbReference type="SAM" id="Coils"/>
    </source>
</evidence>
<dbReference type="GeneID" id="78255997"/>